<evidence type="ECO:0000313" key="2">
    <source>
        <dbReference type="Proteomes" id="UP000051621"/>
    </source>
</evidence>
<proteinExistence type="predicted"/>
<reference evidence="1 2" key="1">
    <citation type="journal article" date="2015" name="Genome Announc.">
        <title>Expanding the biotechnology potential of lactobacilli through comparative genomics of 213 strains and associated genera.</title>
        <authorList>
            <person name="Sun Z."/>
            <person name="Harris H.M."/>
            <person name="McCann A."/>
            <person name="Guo C."/>
            <person name="Argimon S."/>
            <person name="Zhang W."/>
            <person name="Yang X."/>
            <person name="Jeffery I.B."/>
            <person name="Cooney J.C."/>
            <person name="Kagawa T.F."/>
            <person name="Liu W."/>
            <person name="Song Y."/>
            <person name="Salvetti E."/>
            <person name="Wrobel A."/>
            <person name="Rasinkangas P."/>
            <person name="Parkhill J."/>
            <person name="Rea M.C."/>
            <person name="O'Sullivan O."/>
            <person name="Ritari J."/>
            <person name="Douillard F.P."/>
            <person name="Paul Ross R."/>
            <person name="Yang R."/>
            <person name="Briner A.E."/>
            <person name="Felis G.E."/>
            <person name="de Vos W.M."/>
            <person name="Barrangou R."/>
            <person name="Klaenhammer T.R."/>
            <person name="Caufield P.W."/>
            <person name="Cui Y."/>
            <person name="Zhang H."/>
            <person name="O'Toole P.W."/>
        </authorList>
    </citation>
    <scope>NUCLEOTIDE SEQUENCE [LARGE SCALE GENOMIC DNA]</scope>
    <source>
        <strain evidence="1 2">DSM 19910</strain>
    </source>
</reference>
<dbReference type="EMBL" id="AZEF01000042">
    <property type="protein sequence ID" value="KRL00526.1"/>
    <property type="molecule type" value="Genomic_DNA"/>
</dbReference>
<protein>
    <recommendedName>
        <fullName evidence="3">Type I-E CRISPR-associated protein Cse1/CasA</fullName>
    </recommendedName>
</protein>
<comment type="caution">
    <text evidence="1">The sequence shown here is derived from an EMBL/GenBank/DDBJ whole genome shotgun (WGS) entry which is preliminary data.</text>
</comment>
<keyword evidence="2" id="KW-1185">Reference proteome</keyword>
<dbReference type="Proteomes" id="UP000051621">
    <property type="component" value="Unassembled WGS sequence"/>
</dbReference>
<dbReference type="RefSeq" id="WP_057746113.1">
    <property type="nucleotide sequence ID" value="NZ_AZEF01000042.1"/>
</dbReference>
<name>A0A0R1LY49_9LACO</name>
<gene>
    <name evidence="1" type="ORF">FC81_GL002058</name>
</gene>
<dbReference type="InterPro" id="IPR013381">
    <property type="entry name" value="CRISPR-assoc_prot_Cse1"/>
</dbReference>
<evidence type="ECO:0008006" key="3">
    <source>
        <dbReference type="Google" id="ProtNLM"/>
    </source>
</evidence>
<organism evidence="1 2">
    <name type="scientific">Liquorilactobacillus capillatus DSM 19910</name>
    <dbReference type="NCBI Taxonomy" id="1423731"/>
    <lineage>
        <taxon>Bacteria</taxon>
        <taxon>Bacillati</taxon>
        <taxon>Bacillota</taxon>
        <taxon>Bacilli</taxon>
        <taxon>Lactobacillales</taxon>
        <taxon>Lactobacillaceae</taxon>
        <taxon>Liquorilactobacillus</taxon>
    </lineage>
</organism>
<dbReference type="AlphaFoldDB" id="A0A0R1LY49"/>
<dbReference type="OrthoDB" id="3187690at2"/>
<dbReference type="Gene3D" id="1.10.132.100">
    <property type="match status" value="1"/>
</dbReference>
<sequence>MSDKVFNLVTDPWIKVIDKTTNQDKKVSLTELFENAQHYRRLAGEMQSQDLAVLRFLLAILTTVYSRVDVGGEEYEWLEIDTETLKVINLVDEDDYDQKDLQKTWQQLFQQGHFSRIVIQYLKQHQKRFDLFGEQPFYQVTADEYDAVVSEKKKVATGAGTVSVKQINRLISESNNTPDIFTPKTDNQKNQVSLDELVRWLIMYQNFTGVTDKTKVDTNEKFSTPSGWLYKLNPVFANGFTLFETLMLNLVLFTKKEYVIQKPVWEYKNFQDYVANRKKVILPDDLASLYTAWSRVLHIEWDEQNQPTIFSAGLPMFSNKNAFIEPMTTWKKDSQGGEGDHKPAVKSTRSLGIAMWRNFGQYVNIDKSKSHEPGIVSWLHTLEKTGLLAPNKRLNLATAVLVSDGNATSQTPVAEIADDLVIKAEVLFDSKETQRWPERIENIIELTQQVGRDYWQFVASVGQIRNLDSRQFASEYSTKFYDRLNEPFKQWLAGLSNDDNRDEKELEWQRTLRKIVLRSAEEFMNSSTSRDIRGITTTRKNKPIIQNIFTVNNDLRYNLKRHLNL</sequence>
<accession>A0A0R1LY49</accession>
<evidence type="ECO:0000313" key="1">
    <source>
        <dbReference type="EMBL" id="KRL00526.1"/>
    </source>
</evidence>
<dbReference type="STRING" id="1423731.FC81_GL002058"/>
<dbReference type="Pfam" id="PF09481">
    <property type="entry name" value="CRISPR_Cse1"/>
    <property type="match status" value="1"/>
</dbReference>
<dbReference type="PATRIC" id="fig|1423731.3.peg.2115"/>